<evidence type="ECO:0000256" key="2">
    <source>
        <dbReference type="ARBA" id="ARBA00022475"/>
    </source>
</evidence>
<feature type="transmembrane region" description="Helical" evidence="6">
    <location>
        <begin position="77"/>
        <end position="98"/>
    </location>
</feature>
<gene>
    <name evidence="7" type="ORF">A3E64_01520</name>
</gene>
<comment type="caution">
    <text evidence="7">The sequence shown here is derived from an EMBL/GenBank/DDBJ whole genome shotgun (WGS) entry which is preliminary data.</text>
</comment>
<sequence length="210" mass="23664">MFKNINKVVKVFVIADFFYNSAFSSFAPIFAIFITGQIAGGSASVAGFATAIYWAVKSICQLPIARFLDRTDGEHDDFWAMFVGYFLSGLVPIAYIFVREPWHLYAIQGVYGFIMAWVVPAWYSIFTRHVDKWRISFEWSLESVFSVGLATAGAAALGGFMVDRLGFQTLFLAAGVLAMLTSLLFLTLRPSLFGRNHQDRVLPERRHQNF</sequence>
<feature type="transmembrane region" description="Helical" evidence="6">
    <location>
        <begin position="168"/>
        <end position="188"/>
    </location>
</feature>
<dbReference type="SUPFAM" id="SSF103473">
    <property type="entry name" value="MFS general substrate transporter"/>
    <property type="match status" value="1"/>
</dbReference>
<reference evidence="7 8" key="1">
    <citation type="journal article" date="2016" name="Nat. Commun.">
        <title>Thousands of microbial genomes shed light on interconnected biogeochemical processes in an aquifer system.</title>
        <authorList>
            <person name="Anantharaman K."/>
            <person name="Brown C.T."/>
            <person name="Hug L.A."/>
            <person name="Sharon I."/>
            <person name="Castelle C.J."/>
            <person name="Probst A.J."/>
            <person name="Thomas B.C."/>
            <person name="Singh A."/>
            <person name="Wilkins M.J."/>
            <person name="Karaoz U."/>
            <person name="Brodie E.L."/>
            <person name="Williams K.H."/>
            <person name="Hubbard S.S."/>
            <person name="Banfield J.F."/>
        </authorList>
    </citation>
    <scope>NUCLEOTIDE SEQUENCE [LARGE SCALE GENOMIC DNA]</scope>
</reference>
<dbReference type="AlphaFoldDB" id="A0A1G1ZKT4"/>
<accession>A0A1G1ZKT4</accession>
<evidence type="ECO:0008006" key="9">
    <source>
        <dbReference type="Google" id="ProtNLM"/>
    </source>
</evidence>
<evidence type="ECO:0000256" key="5">
    <source>
        <dbReference type="ARBA" id="ARBA00023136"/>
    </source>
</evidence>
<keyword evidence="4 6" id="KW-1133">Transmembrane helix</keyword>
<dbReference type="InterPro" id="IPR036259">
    <property type="entry name" value="MFS_trans_sf"/>
</dbReference>
<proteinExistence type="predicted"/>
<evidence type="ECO:0000313" key="8">
    <source>
        <dbReference type="Proteomes" id="UP000177174"/>
    </source>
</evidence>
<dbReference type="InterPro" id="IPR011701">
    <property type="entry name" value="MFS"/>
</dbReference>
<evidence type="ECO:0000256" key="4">
    <source>
        <dbReference type="ARBA" id="ARBA00022989"/>
    </source>
</evidence>
<dbReference type="GO" id="GO:0022857">
    <property type="term" value="F:transmembrane transporter activity"/>
    <property type="evidence" value="ECO:0007669"/>
    <property type="project" value="InterPro"/>
</dbReference>
<feature type="transmembrane region" description="Helical" evidence="6">
    <location>
        <begin position="12"/>
        <end position="32"/>
    </location>
</feature>
<dbReference type="GO" id="GO:0005886">
    <property type="term" value="C:plasma membrane"/>
    <property type="evidence" value="ECO:0007669"/>
    <property type="project" value="UniProtKB-SubCell"/>
</dbReference>
<keyword evidence="2" id="KW-1003">Cell membrane</keyword>
<dbReference type="STRING" id="1798405.A3E64_01520"/>
<comment type="subcellular location">
    <subcellularLocation>
        <location evidence="1">Cell membrane</location>
        <topology evidence="1">Multi-pass membrane protein</topology>
    </subcellularLocation>
</comment>
<dbReference type="Gene3D" id="1.20.1250.20">
    <property type="entry name" value="MFS general substrate transporter like domains"/>
    <property type="match status" value="1"/>
</dbReference>
<evidence type="ECO:0000256" key="3">
    <source>
        <dbReference type="ARBA" id="ARBA00022692"/>
    </source>
</evidence>
<dbReference type="PANTHER" id="PTHR23513">
    <property type="entry name" value="INTEGRAL MEMBRANE EFFLUX PROTEIN-RELATED"/>
    <property type="match status" value="1"/>
</dbReference>
<feature type="transmembrane region" description="Helical" evidence="6">
    <location>
        <begin position="144"/>
        <end position="162"/>
    </location>
</feature>
<feature type="transmembrane region" description="Helical" evidence="6">
    <location>
        <begin position="104"/>
        <end position="123"/>
    </location>
</feature>
<organism evidence="7 8">
    <name type="scientific">Candidatus Harrisonbacteria bacterium RIFCSPHIGHO2_12_FULL_48_16</name>
    <dbReference type="NCBI Taxonomy" id="1798405"/>
    <lineage>
        <taxon>Bacteria</taxon>
        <taxon>Candidatus Harrisoniibacteriota</taxon>
    </lineage>
</organism>
<feature type="transmembrane region" description="Helical" evidence="6">
    <location>
        <begin position="38"/>
        <end position="56"/>
    </location>
</feature>
<evidence type="ECO:0000256" key="6">
    <source>
        <dbReference type="SAM" id="Phobius"/>
    </source>
</evidence>
<dbReference type="Proteomes" id="UP000177174">
    <property type="component" value="Unassembled WGS sequence"/>
</dbReference>
<dbReference type="PANTHER" id="PTHR23513:SF6">
    <property type="entry name" value="MAJOR FACILITATOR SUPERFAMILY ASSOCIATED DOMAIN-CONTAINING PROTEIN"/>
    <property type="match status" value="1"/>
</dbReference>
<keyword evidence="5 6" id="KW-0472">Membrane</keyword>
<dbReference type="Pfam" id="PF07690">
    <property type="entry name" value="MFS_1"/>
    <property type="match status" value="1"/>
</dbReference>
<keyword evidence="3 6" id="KW-0812">Transmembrane</keyword>
<evidence type="ECO:0000313" key="7">
    <source>
        <dbReference type="EMBL" id="OGY65115.1"/>
    </source>
</evidence>
<evidence type="ECO:0000256" key="1">
    <source>
        <dbReference type="ARBA" id="ARBA00004651"/>
    </source>
</evidence>
<dbReference type="EMBL" id="MHJH01000003">
    <property type="protein sequence ID" value="OGY65115.1"/>
    <property type="molecule type" value="Genomic_DNA"/>
</dbReference>
<name>A0A1G1ZKT4_9BACT</name>
<protein>
    <recommendedName>
        <fullName evidence="9">Major facilitator superfamily (MFS) profile domain-containing protein</fullName>
    </recommendedName>
</protein>